<proteinExistence type="predicted"/>
<dbReference type="InParanoid" id="G0NSZ2"/>
<evidence type="ECO:0000256" key="2">
    <source>
        <dbReference type="SAM" id="SignalP"/>
    </source>
</evidence>
<dbReference type="InterPro" id="IPR016187">
    <property type="entry name" value="CTDL_fold"/>
</dbReference>
<keyword evidence="4" id="KW-1185">Reference proteome</keyword>
<dbReference type="Proteomes" id="UP000008068">
    <property type="component" value="Unassembled WGS sequence"/>
</dbReference>
<name>G0NSZ2_CAEBE</name>
<gene>
    <name evidence="3" type="ORF">CAEBREN_11575</name>
</gene>
<dbReference type="InterPro" id="IPR016186">
    <property type="entry name" value="C-type_lectin-like/link_sf"/>
</dbReference>
<dbReference type="PANTHER" id="PTHR47517">
    <property type="entry name" value="C-TYPE LECTIN-RELATED"/>
    <property type="match status" value="1"/>
</dbReference>
<accession>G0NSZ2</accession>
<feature type="chain" id="PRO_5003405390" description="C-type lectin domain-containing protein" evidence="2">
    <location>
        <begin position="17"/>
        <end position="256"/>
    </location>
</feature>
<dbReference type="SUPFAM" id="SSF56436">
    <property type="entry name" value="C-type lectin-like"/>
    <property type="match status" value="1"/>
</dbReference>
<evidence type="ECO:0000313" key="4">
    <source>
        <dbReference type="Proteomes" id="UP000008068"/>
    </source>
</evidence>
<feature type="compositionally biased region" description="Pro residues" evidence="1">
    <location>
        <begin position="60"/>
        <end position="69"/>
    </location>
</feature>
<feature type="compositionally biased region" description="Basic residues" evidence="1">
    <location>
        <begin position="47"/>
        <end position="59"/>
    </location>
</feature>
<dbReference type="HOGENOM" id="CLU_058687_0_0_1"/>
<dbReference type="CDD" id="cd00037">
    <property type="entry name" value="CLECT"/>
    <property type="match status" value="1"/>
</dbReference>
<dbReference type="PANTHER" id="PTHR47517:SF2">
    <property type="entry name" value="C-TYPE LECTIN DOMAIN-CONTAINING PROTEIN"/>
    <property type="match status" value="1"/>
</dbReference>
<evidence type="ECO:0008006" key="5">
    <source>
        <dbReference type="Google" id="ProtNLM"/>
    </source>
</evidence>
<keyword evidence="2" id="KW-0732">Signal</keyword>
<evidence type="ECO:0000256" key="1">
    <source>
        <dbReference type="SAM" id="MobiDB-lite"/>
    </source>
</evidence>
<dbReference type="STRING" id="135651.G0NSZ2"/>
<dbReference type="eggNOG" id="KOG4297">
    <property type="taxonomic scope" value="Eukaryota"/>
</dbReference>
<dbReference type="AlphaFoldDB" id="G0NSZ2"/>
<feature type="signal peptide" evidence="2">
    <location>
        <begin position="1"/>
        <end position="16"/>
    </location>
</feature>
<evidence type="ECO:0000313" key="3">
    <source>
        <dbReference type="EMBL" id="EGT37030.1"/>
    </source>
</evidence>
<protein>
    <recommendedName>
        <fullName evidence="5">C-type lectin domain-containing protein</fullName>
    </recommendedName>
</protein>
<dbReference type="Gene3D" id="3.10.100.10">
    <property type="entry name" value="Mannose-Binding Protein A, subunit A"/>
    <property type="match status" value="1"/>
</dbReference>
<organism evidence="4">
    <name type="scientific">Caenorhabditis brenneri</name>
    <name type="common">Nematode worm</name>
    <dbReference type="NCBI Taxonomy" id="135651"/>
    <lineage>
        <taxon>Eukaryota</taxon>
        <taxon>Metazoa</taxon>
        <taxon>Ecdysozoa</taxon>
        <taxon>Nematoda</taxon>
        <taxon>Chromadorea</taxon>
        <taxon>Rhabditida</taxon>
        <taxon>Rhabditina</taxon>
        <taxon>Rhabditomorpha</taxon>
        <taxon>Rhabditoidea</taxon>
        <taxon>Rhabditidae</taxon>
        <taxon>Peloderinae</taxon>
        <taxon>Caenorhabditis</taxon>
    </lineage>
</organism>
<reference evidence="4" key="1">
    <citation type="submission" date="2011-07" db="EMBL/GenBank/DDBJ databases">
        <authorList>
            <consortium name="Caenorhabditis brenneri Sequencing and Analysis Consortium"/>
            <person name="Wilson R.K."/>
        </authorList>
    </citation>
    <scope>NUCLEOTIDE SEQUENCE [LARGE SCALE GENOMIC DNA]</scope>
    <source>
        <strain evidence="4">PB2801</strain>
    </source>
</reference>
<dbReference type="OrthoDB" id="5826302at2759"/>
<sequence>MKVWILILLFLSSTLAIIVQGEGKGGGGHHGSASSSEASSSEEHGHGHGHGNGHGHGPRPPRPPRPTPAPRNECDAGWMRFERPNGIIWCIFLGVPNITNGAYSQHDAQVACVAIGATLTGYQNDNERMTVANEALKRLTSMGGQVAGLWLGNTNNDGCRVASCGPFTTFRWIDGYTTGVAGFKWGVGEPDGNDWPGTTACAQQFIISPNFVAGPNDYASWKTHFVNGDLDKYQCAYYPAYPFTRFYACGKLGVKK</sequence>
<feature type="region of interest" description="Disordered" evidence="1">
    <location>
        <begin position="23"/>
        <end position="75"/>
    </location>
</feature>
<dbReference type="EMBL" id="GL379941">
    <property type="protein sequence ID" value="EGT37030.1"/>
    <property type="molecule type" value="Genomic_DNA"/>
</dbReference>